<proteinExistence type="predicted"/>
<keyword evidence="1" id="KW-0812">Transmembrane</keyword>
<dbReference type="Proteomes" id="UP001183881">
    <property type="component" value="Unassembled WGS sequence"/>
</dbReference>
<sequence>MHSSEDNARGLARLEGHLLWAAEVENARRQARRFTEQLPWLTTAQREDVERVYAADRLRVSQETIRRICGRIAELRTEYEDRYRLLRSRCFVTVVVGLTGAASAVITSLLVRR</sequence>
<organism evidence="2 3">
    <name type="scientific">Streptomyces edwardsiae</name>
    <dbReference type="NCBI Taxonomy" id="3075527"/>
    <lineage>
        <taxon>Bacteria</taxon>
        <taxon>Bacillati</taxon>
        <taxon>Actinomycetota</taxon>
        <taxon>Actinomycetes</taxon>
        <taxon>Kitasatosporales</taxon>
        <taxon>Streptomycetaceae</taxon>
        <taxon>Streptomyces</taxon>
    </lineage>
</organism>
<evidence type="ECO:0008006" key="4">
    <source>
        <dbReference type="Google" id="ProtNLM"/>
    </source>
</evidence>
<evidence type="ECO:0000256" key="1">
    <source>
        <dbReference type="SAM" id="Phobius"/>
    </source>
</evidence>
<keyword evidence="1" id="KW-0472">Membrane</keyword>
<dbReference type="RefSeq" id="WP_311645091.1">
    <property type="nucleotide sequence ID" value="NZ_JAVRFA010000021.1"/>
</dbReference>
<dbReference type="EMBL" id="JAVRFA010000021">
    <property type="protein sequence ID" value="MDT0396630.1"/>
    <property type="molecule type" value="Genomic_DNA"/>
</dbReference>
<name>A0ABU2Q0W8_9ACTN</name>
<evidence type="ECO:0000313" key="2">
    <source>
        <dbReference type="EMBL" id="MDT0396630.1"/>
    </source>
</evidence>
<keyword evidence="3" id="KW-1185">Reference proteome</keyword>
<feature type="transmembrane region" description="Helical" evidence="1">
    <location>
        <begin position="90"/>
        <end position="111"/>
    </location>
</feature>
<reference evidence="3" key="1">
    <citation type="submission" date="2023-07" db="EMBL/GenBank/DDBJ databases">
        <title>30 novel species of actinomycetes from the DSMZ collection.</title>
        <authorList>
            <person name="Nouioui I."/>
        </authorList>
    </citation>
    <scope>NUCLEOTIDE SEQUENCE [LARGE SCALE GENOMIC DNA]</scope>
    <source>
        <strain evidence="3">DSM 41636</strain>
    </source>
</reference>
<keyword evidence="1" id="KW-1133">Transmembrane helix</keyword>
<comment type="caution">
    <text evidence="2">The sequence shown here is derived from an EMBL/GenBank/DDBJ whole genome shotgun (WGS) entry which is preliminary data.</text>
</comment>
<gene>
    <name evidence="2" type="ORF">RM705_18320</name>
</gene>
<protein>
    <recommendedName>
        <fullName evidence="4">Cytochrome C oxidase subunit I</fullName>
    </recommendedName>
</protein>
<evidence type="ECO:0000313" key="3">
    <source>
        <dbReference type="Proteomes" id="UP001183881"/>
    </source>
</evidence>
<accession>A0ABU2Q0W8</accession>